<proteinExistence type="predicted"/>
<reference evidence="1" key="2">
    <citation type="submission" date="2020-09" db="EMBL/GenBank/DDBJ databases">
        <authorList>
            <person name="Sun Q."/>
            <person name="Kim S."/>
        </authorList>
    </citation>
    <scope>NUCLEOTIDE SEQUENCE</scope>
    <source>
        <strain evidence="1">KCTC 32437</strain>
    </source>
</reference>
<sequence>MITLAFYKADGDWFDKLIRWWTCGAYSHCELVVGDSETLPGEVIILSSSPRDSGVREKHLALDPEHWTLVTVPGDADHAAMFIRGWIGARYDWLGIVLSQVVPLDRHWSNRWFCSEICAAALGIPEPQRMSPSGLYRHLTKARPQSRAFS</sequence>
<gene>
    <name evidence="1" type="ORF">GCM10007989_04860</name>
</gene>
<organism evidence="1 2">
    <name type="scientific">Devosia pacifica</name>
    <dbReference type="NCBI Taxonomy" id="1335967"/>
    <lineage>
        <taxon>Bacteria</taxon>
        <taxon>Pseudomonadati</taxon>
        <taxon>Pseudomonadota</taxon>
        <taxon>Alphaproteobacteria</taxon>
        <taxon>Hyphomicrobiales</taxon>
        <taxon>Devosiaceae</taxon>
        <taxon>Devosia</taxon>
    </lineage>
</organism>
<accession>A0A918RXP4</accession>
<protein>
    <recommendedName>
        <fullName evidence="3">Enoyl-CoA hydratase</fullName>
    </recommendedName>
</protein>
<evidence type="ECO:0008006" key="3">
    <source>
        <dbReference type="Google" id="ProtNLM"/>
    </source>
</evidence>
<keyword evidence="2" id="KW-1185">Reference proteome</keyword>
<evidence type="ECO:0000313" key="1">
    <source>
        <dbReference type="EMBL" id="GHA13300.1"/>
    </source>
</evidence>
<comment type="caution">
    <text evidence="1">The sequence shown here is derived from an EMBL/GenBank/DDBJ whole genome shotgun (WGS) entry which is preliminary data.</text>
</comment>
<reference evidence="1" key="1">
    <citation type="journal article" date="2014" name="Int. J. Syst. Evol. Microbiol.">
        <title>Complete genome sequence of Corynebacterium casei LMG S-19264T (=DSM 44701T), isolated from a smear-ripened cheese.</title>
        <authorList>
            <consortium name="US DOE Joint Genome Institute (JGI-PGF)"/>
            <person name="Walter F."/>
            <person name="Albersmeier A."/>
            <person name="Kalinowski J."/>
            <person name="Ruckert C."/>
        </authorList>
    </citation>
    <scope>NUCLEOTIDE SEQUENCE</scope>
    <source>
        <strain evidence="1">KCTC 32437</strain>
    </source>
</reference>
<dbReference type="AlphaFoldDB" id="A0A918RXP4"/>
<dbReference type="Gene3D" id="3.90.1720.10">
    <property type="entry name" value="endopeptidase domain like (from Nostoc punctiforme)"/>
    <property type="match status" value="1"/>
</dbReference>
<dbReference type="EMBL" id="BMZE01000001">
    <property type="protein sequence ID" value="GHA13300.1"/>
    <property type="molecule type" value="Genomic_DNA"/>
</dbReference>
<dbReference type="Proteomes" id="UP000646579">
    <property type="component" value="Unassembled WGS sequence"/>
</dbReference>
<dbReference type="SUPFAM" id="SSF54001">
    <property type="entry name" value="Cysteine proteinases"/>
    <property type="match status" value="1"/>
</dbReference>
<dbReference type="InterPro" id="IPR038765">
    <property type="entry name" value="Papain-like_cys_pep_sf"/>
</dbReference>
<evidence type="ECO:0000313" key="2">
    <source>
        <dbReference type="Proteomes" id="UP000646579"/>
    </source>
</evidence>
<name>A0A918RXP4_9HYPH</name>
<dbReference type="RefSeq" id="WP_189422994.1">
    <property type="nucleotide sequence ID" value="NZ_BMZE01000001.1"/>
</dbReference>